<name>A0A1I1TEY2_9FLAO</name>
<dbReference type="Proteomes" id="UP000199672">
    <property type="component" value="Unassembled WGS sequence"/>
</dbReference>
<organism evidence="1 2">
    <name type="scientific">Flavobacterium phragmitis</name>
    <dbReference type="NCBI Taxonomy" id="739143"/>
    <lineage>
        <taxon>Bacteria</taxon>
        <taxon>Pseudomonadati</taxon>
        <taxon>Bacteroidota</taxon>
        <taxon>Flavobacteriia</taxon>
        <taxon>Flavobacteriales</taxon>
        <taxon>Flavobacteriaceae</taxon>
        <taxon>Flavobacterium</taxon>
    </lineage>
</organism>
<evidence type="ECO:0000313" key="2">
    <source>
        <dbReference type="Proteomes" id="UP000199672"/>
    </source>
</evidence>
<keyword evidence="2" id="KW-1185">Reference proteome</keyword>
<dbReference type="EMBL" id="FOMH01000009">
    <property type="protein sequence ID" value="SFD57126.1"/>
    <property type="molecule type" value="Genomic_DNA"/>
</dbReference>
<reference evidence="2" key="1">
    <citation type="submission" date="2016-10" db="EMBL/GenBank/DDBJ databases">
        <authorList>
            <person name="Varghese N."/>
            <person name="Submissions S."/>
        </authorList>
    </citation>
    <scope>NUCLEOTIDE SEQUENCE [LARGE SCALE GENOMIC DNA]</scope>
    <source>
        <strain evidence="2">CGMCC 1.10370</strain>
    </source>
</reference>
<protein>
    <submittedName>
        <fullName evidence="1">Uncharacterized protein</fullName>
    </submittedName>
</protein>
<gene>
    <name evidence="1" type="ORF">SAMN05216297_109133</name>
</gene>
<sequence>MKRIRYREDADLHGFFYLFYFMTKRKIRFYPRFYEVNPFHPRSIIFTTS</sequence>
<accession>A0A1I1TEY2</accession>
<dbReference type="AlphaFoldDB" id="A0A1I1TEY2"/>
<proteinExistence type="predicted"/>
<evidence type="ECO:0000313" key="1">
    <source>
        <dbReference type="EMBL" id="SFD57126.1"/>
    </source>
</evidence>